<dbReference type="Pfam" id="PF00665">
    <property type="entry name" value="rve"/>
    <property type="match status" value="1"/>
</dbReference>
<dbReference type="InterPro" id="IPR050951">
    <property type="entry name" value="Retrovirus_Pol_polyprotein"/>
</dbReference>
<dbReference type="FunFam" id="3.10.20.370:FF:000001">
    <property type="entry name" value="Retrovirus-related Pol polyprotein from transposon 17.6-like protein"/>
    <property type="match status" value="1"/>
</dbReference>
<evidence type="ECO:0000256" key="5">
    <source>
        <dbReference type="ARBA" id="ARBA00022759"/>
    </source>
</evidence>
<dbReference type="GO" id="GO:0004190">
    <property type="term" value="F:aspartic-type endopeptidase activity"/>
    <property type="evidence" value="ECO:0007669"/>
    <property type="project" value="InterPro"/>
</dbReference>
<feature type="domain" description="Integrase catalytic" evidence="10">
    <location>
        <begin position="1216"/>
        <end position="1374"/>
    </location>
</feature>
<dbReference type="GO" id="GO:0008270">
    <property type="term" value="F:zinc ion binding"/>
    <property type="evidence" value="ECO:0007669"/>
    <property type="project" value="InterPro"/>
</dbReference>
<dbReference type="GO" id="GO:0004519">
    <property type="term" value="F:endonuclease activity"/>
    <property type="evidence" value="ECO:0007669"/>
    <property type="project" value="UniProtKB-KW"/>
</dbReference>
<dbReference type="InterPro" id="IPR043502">
    <property type="entry name" value="DNA/RNA_pol_sf"/>
</dbReference>
<dbReference type="GO" id="GO:0006508">
    <property type="term" value="P:proteolysis"/>
    <property type="evidence" value="ECO:0007669"/>
    <property type="project" value="InterPro"/>
</dbReference>
<dbReference type="InterPro" id="IPR036397">
    <property type="entry name" value="RNaseH_sf"/>
</dbReference>
<protein>
    <recommendedName>
        <fullName evidence="1">RNA-directed DNA polymerase</fullName>
        <ecNumber evidence="1">2.7.7.49</ecNumber>
    </recommendedName>
</protein>
<dbReference type="InterPro" id="IPR012337">
    <property type="entry name" value="RNaseH-like_sf"/>
</dbReference>
<dbReference type="PANTHER" id="PTHR37984">
    <property type="entry name" value="PROTEIN CBG26694"/>
    <property type="match status" value="1"/>
</dbReference>
<dbReference type="EMBL" id="BGPR01108712">
    <property type="protein sequence ID" value="GBM83611.1"/>
    <property type="molecule type" value="Genomic_DNA"/>
</dbReference>
<keyword evidence="8" id="KW-0175">Coiled coil</keyword>
<dbReference type="GO" id="GO:0003964">
    <property type="term" value="F:RNA-directed DNA polymerase activity"/>
    <property type="evidence" value="ECO:0007669"/>
    <property type="project" value="UniProtKB-KW"/>
</dbReference>
<dbReference type="SUPFAM" id="SSF53098">
    <property type="entry name" value="Ribonuclease H-like"/>
    <property type="match status" value="1"/>
</dbReference>
<dbReference type="InterPro" id="IPR043128">
    <property type="entry name" value="Rev_trsase/Diguanyl_cyclase"/>
</dbReference>
<dbReference type="Gene3D" id="2.40.70.10">
    <property type="entry name" value="Acid Proteases"/>
    <property type="match status" value="1"/>
</dbReference>
<keyword evidence="5" id="KW-0255">Endonuclease</keyword>
<keyword evidence="12" id="KW-1185">Reference proteome</keyword>
<evidence type="ECO:0000313" key="12">
    <source>
        <dbReference type="Proteomes" id="UP000499080"/>
    </source>
</evidence>
<dbReference type="FunFam" id="3.30.420.10:FF:000032">
    <property type="entry name" value="Retrovirus-related Pol polyprotein from transposon 297-like Protein"/>
    <property type="match status" value="1"/>
</dbReference>
<evidence type="ECO:0000313" key="11">
    <source>
        <dbReference type="EMBL" id="GBM83611.1"/>
    </source>
</evidence>
<dbReference type="PROSITE" id="PS50994">
    <property type="entry name" value="INTEGRASE"/>
    <property type="match status" value="1"/>
</dbReference>
<dbReference type="CDD" id="cd00303">
    <property type="entry name" value="retropepsin_like"/>
    <property type="match status" value="1"/>
</dbReference>
<evidence type="ECO:0000259" key="10">
    <source>
        <dbReference type="PROSITE" id="PS50994"/>
    </source>
</evidence>
<dbReference type="GO" id="GO:0042575">
    <property type="term" value="C:DNA polymerase complex"/>
    <property type="evidence" value="ECO:0007669"/>
    <property type="project" value="UniProtKB-ARBA"/>
</dbReference>
<evidence type="ECO:0000256" key="2">
    <source>
        <dbReference type="ARBA" id="ARBA00022679"/>
    </source>
</evidence>
<evidence type="ECO:0000256" key="6">
    <source>
        <dbReference type="ARBA" id="ARBA00022801"/>
    </source>
</evidence>
<dbReference type="SUPFAM" id="SSF50630">
    <property type="entry name" value="Acid proteases"/>
    <property type="match status" value="1"/>
</dbReference>
<keyword evidence="2" id="KW-0808">Transferase</keyword>
<dbReference type="PANTHER" id="PTHR37984:SF5">
    <property type="entry name" value="PROTEIN NYNRIN-LIKE"/>
    <property type="match status" value="1"/>
</dbReference>
<feature type="domain" description="Reverse transcriptase" evidence="9">
    <location>
        <begin position="662"/>
        <end position="841"/>
    </location>
</feature>
<name>A0A4Y2J020_ARAVE</name>
<dbReference type="GO" id="GO:0015074">
    <property type="term" value="P:DNA integration"/>
    <property type="evidence" value="ECO:0007669"/>
    <property type="project" value="InterPro"/>
</dbReference>
<proteinExistence type="predicted"/>
<dbReference type="FunFam" id="3.30.70.270:FF:000020">
    <property type="entry name" value="Transposon Tf2-6 polyprotein-like Protein"/>
    <property type="match status" value="1"/>
</dbReference>
<dbReference type="CDD" id="cd01647">
    <property type="entry name" value="RT_LTR"/>
    <property type="match status" value="1"/>
</dbReference>
<evidence type="ECO:0000256" key="1">
    <source>
        <dbReference type="ARBA" id="ARBA00012493"/>
    </source>
</evidence>
<evidence type="ECO:0000259" key="9">
    <source>
        <dbReference type="PROSITE" id="PS50878"/>
    </source>
</evidence>
<dbReference type="Gene3D" id="3.30.70.270">
    <property type="match status" value="2"/>
</dbReference>
<dbReference type="OrthoDB" id="6382339at2759"/>
<dbReference type="Pfam" id="PF17921">
    <property type="entry name" value="Integrase_H2C2"/>
    <property type="match status" value="1"/>
</dbReference>
<dbReference type="InterPro" id="IPR054465">
    <property type="entry name" value="Integrase_p58-like_C"/>
</dbReference>
<keyword evidence="6" id="KW-0378">Hydrolase</keyword>
<dbReference type="InterPro" id="IPR021109">
    <property type="entry name" value="Peptidase_aspartic_dom_sf"/>
</dbReference>
<dbReference type="FunFam" id="1.10.340.70:FF:000001">
    <property type="entry name" value="Retrovirus-related Pol polyprotein from transposon gypsy-like Protein"/>
    <property type="match status" value="1"/>
</dbReference>
<keyword evidence="7" id="KW-0695">RNA-directed DNA polymerase</keyword>
<dbReference type="SUPFAM" id="SSF56672">
    <property type="entry name" value="DNA/RNA polymerases"/>
    <property type="match status" value="1"/>
</dbReference>
<evidence type="ECO:0000256" key="7">
    <source>
        <dbReference type="ARBA" id="ARBA00022918"/>
    </source>
</evidence>
<dbReference type="Proteomes" id="UP000499080">
    <property type="component" value="Unassembled WGS sequence"/>
</dbReference>
<feature type="non-terminal residue" evidence="11">
    <location>
        <position position="1568"/>
    </location>
</feature>
<dbReference type="PROSITE" id="PS00141">
    <property type="entry name" value="ASP_PROTEASE"/>
    <property type="match status" value="1"/>
</dbReference>
<dbReference type="SUPFAM" id="SSF57756">
    <property type="entry name" value="Retrovirus zinc finger-like domains"/>
    <property type="match status" value="1"/>
</dbReference>
<comment type="caution">
    <text evidence="11">The sequence shown here is derived from an EMBL/GenBank/DDBJ whole genome shotgun (WGS) entry which is preliminary data.</text>
</comment>
<dbReference type="InterPro" id="IPR000477">
    <property type="entry name" value="RT_dom"/>
</dbReference>
<accession>A0A4Y2J020</accession>
<dbReference type="Pfam" id="PF17917">
    <property type="entry name" value="RT_RNaseH"/>
    <property type="match status" value="1"/>
</dbReference>
<dbReference type="InterPro" id="IPR041588">
    <property type="entry name" value="Integrase_H2C2"/>
</dbReference>
<evidence type="ECO:0000256" key="3">
    <source>
        <dbReference type="ARBA" id="ARBA00022695"/>
    </source>
</evidence>
<dbReference type="EC" id="2.7.7.49" evidence="1"/>
<dbReference type="CDD" id="cd09274">
    <property type="entry name" value="RNase_HI_RT_Ty3"/>
    <property type="match status" value="1"/>
</dbReference>
<reference evidence="11 12" key="1">
    <citation type="journal article" date="2019" name="Sci. Rep.">
        <title>Orb-weaving spider Araneus ventricosus genome elucidates the spidroin gene catalogue.</title>
        <authorList>
            <person name="Kono N."/>
            <person name="Nakamura H."/>
            <person name="Ohtoshi R."/>
            <person name="Moran D.A.P."/>
            <person name="Shinohara A."/>
            <person name="Yoshida Y."/>
            <person name="Fujiwara M."/>
            <person name="Mori M."/>
            <person name="Tomita M."/>
            <person name="Arakawa K."/>
        </authorList>
    </citation>
    <scope>NUCLEOTIDE SEQUENCE [LARGE SCALE GENOMIC DNA]</scope>
</reference>
<dbReference type="Pfam" id="PF22938">
    <property type="entry name" value="Integrase_p58_C"/>
    <property type="match status" value="1"/>
</dbReference>
<dbReference type="InterPro" id="IPR036875">
    <property type="entry name" value="Znf_CCHC_sf"/>
</dbReference>
<dbReference type="Pfam" id="PF00078">
    <property type="entry name" value="RVT_1"/>
    <property type="match status" value="1"/>
</dbReference>
<dbReference type="Gene3D" id="3.30.420.10">
    <property type="entry name" value="Ribonuclease H-like superfamily/Ribonuclease H"/>
    <property type="match status" value="1"/>
</dbReference>
<dbReference type="Gene3D" id="4.10.60.10">
    <property type="entry name" value="Zinc finger, CCHC-type"/>
    <property type="match status" value="1"/>
</dbReference>
<dbReference type="Gene3D" id="1.10.340.70">
    <property type="match status" value="1"/>
</dbReference>
<dbReference type="InterPro" id="IPR041373">
    <property type="entry name" value="RT_RNaseH"/>
</dbReference>
<dbReference type="InterPro" id="IPR001584">
    <property type="entry name" value="Integrase_cat-core"/>
</dbReference>
<keyword evidence="3" id="KW-0548">Nucleotidyltransferase</keyword>
<dbReference type="PROSITE" id="PS50878">
    <property type="entry name" value="RT_POL"/>
    <property type="match status" value="1"/>
</dbReference>
<sequence length="1568" mass="178283">MPSQETDNLSQNVLSAGNSFPNSGMLSMIPNLKGSNANDFFQCLEKVGKLAGWNKEHLLTISEVKIEGPAKKYYDSSIKQNSELTYDAFKNFIVSHFADDQSFAIDFAKFSSAQQYEHESVRDFSVRLQSLVNKSFCDDTEENEVLSKFRTKILLSKFMSGLKPSLKAPLVVQNPTQFKDAVEVAIRVEKSLNLQNPNVNALASNPQDTEVEKLKQQQNDCMSKMSLMMEQMAILSDQISKLQNKSANTNSRPYVNPPVRRQVTCFYCNIKGHIEPDCRKKLRDQRRERQFANANRGHTDSIKLSLDEFSSCCLPIIEVKIEGIECNALLDSGATMNVIPNSLLSKLKCFEIVEGPPVELKTITGLVVYSDLIIKSKVNINGVDFDTHLVVAGSELSNSFNLILSLNFFNAYEFVLDCKNSVLKNNVVSKSWKFTRFFPNCSNHIHTNENAFSSNSNDTFDQNENDENTSNQKSFIGKVFKKVKIPANSQQYINIKLDNVDNNMSVGQPLLIEKLDDKHADSFLIARTISKLEENNKCLALICNLSNSPVNLNKNMSLVQISPIQCSLVENVNNVSTSKVGKQIDWATQIDLSHLKDEQKLKVMDLLSKYNSVFAQDIAELGVCDLIEHEIHLTDQIPTRQKPYRVPYNLKPEMKKQINLLLEAGIIQPSKSPFCAPVLLVKKADNSYRLVADLRKLNSKTIPDNFPLPNLTEMIDGLSGAKYFSTLDLTSGFHQMVMHPDHTKYTAIATEFGLYEYKRLPFGLKNASASFQRLMNLVLAGLNEFQISCYIDDLVIASQDFETHIKRLQMVFDRLIQANLKVKPSKCSFLQTEISYLGHTIKEGQVFPDKKNLDSIKKALPPKNRKQVRSFLGLTGFYRKFIPNYSKVALPLTELTKDTTKFEWSEREQLAFEELKNYLISEPCLALPDFSKPFSVFTDASKYALGAVLVQEDETKFHHPISFASRKLSDAETRYSVVEREAMAIVFALNHFKNYLFGKHFTVYSDQQCLSKILKLKDPNSRIARWMLTLQQFDYTVIHKPGRLNQMADYLSRAKYPKEENVSVEQPDINTLELNSSTFVCNSMPVSEIIQKQNSDSYCNNIKNKLKSNFIFSPKSPKFFIKDDLLLCYTNTKNRHSHAAKLVVPQTLVPQILNLAHDNDACVHPGLTRTLKRIKQNYFWHKLYSQVKRYIGSCHSCIQRRGFHKNFKAPIQKIPTADYPFQKVAFDAIGPLVTSKHGNKWIIVMSDYFTRYAEAYALPNIQSSNVARVLIDFISRHGIMQVLYSDRGSNFLSQAMQEVYNKLGISKQQTLSYSPQGNGLVERLNKTLIDSLSHLVSENQEDWCEHLPFALMAFRNACHTTTNESPNFLVYGRDPVMPYHLIYSEKIRSYSDNPSYAQQLVTKLQSAFNLVKQNLEKQADKYEKIKVSLPKNKKIEIGDLVYLHTPRIKIHTSKKLAKLNQGPFRVINKSSPVIFEIQEVNKPANKQKVHLNRLIKVLEREIFPTLESSSDTIDSPAVDAQIDPISDPSNDFVEEYPPPLALPYTDMGDDGQNFVNILTQSSCVNQNQ</sequence>
<dbReference type="GO" id="GO:0003676">
    <property type="term" value="F:nucleic acid binding"/>
    <property type="evidence" value="ECO:0007669"/>
    <property type="project" value="InterPro"/>
</dbReference>
<dbReference type="InterPro" id="IPR001969">
    <property type="entry name" value="Aspartic_peptidase_AS"/>
</dbReference>
<feature type="coiled-coil region" evidence="8">
    <location>
        <begin position="225"/>
        <end position="252"/>
    </location>
</feature>
<dbReference type="Gene3D" id="3.10.10.10">
    <property type="entry name" value="HIV Type 1 Reverse Transcriptase, subunit A, domain 1"/>
    <property type="match status" value="1"/>
</dbReference>
<evidence type="ECO:0000256" key="4">
    <source>
        <dbReference type="ARBA" id="ARBA00022722"/>
    </source>
</evidence>
<organism evidence="11 12">
    <name type="scientific">Araneus ventricosus</name>
    <name type="common">Orbweaver spider</name>
    <name type="synonym">Epeira ventricosa</name>
    <dbReference type="NCBI Taxonomy" id="182803"/>
    <lineage>
        <taxon>Eukaryota</taxon>
        <taxon>Metazoa</taxon>
        <taxon>Ecdysozoa</taxon>
        <taxon>Arthropoda</taxon>
        <taxon>Chelicerata</taxon>
        <taxon>Arachnida</taxon>
        <taxon>Araneae</taxon>
        <taxon>Araneomorphae</taxon>
        <taxon>Entelegynae</taxon>
        <taxon>Araneoidea</taxon>
        <taxon>Araneidae</taxon>
        <taxon>Araneus</taxon>
    </lineage>
</organism>
<keyword evidence="4" id="KW-0540">Nuclease</keyword>
<evidence type="ECO:0000256" key="8">
    <source>
        <dbReference type="SAM" id="Coils"/>
    </source>
</evidence>
<gene>
    <name evidence="11" type="primary">pol_1065</name>
    <name evidence="11" type="ORF">AVEN_70463_1</name>
</gene>
<dbReference type="Pfam" id="PF13650">
    <property type="entry name" value="Asp_protease_2"/>
    <property type="match status" value="1"/>
</dbReference>